<proteinExistence type="predicted"/>
<dbReference type="Proteomes" id="UP001152607">
    <property type="component" value="Unassembled WGS sequence"/>
</dbReference>
<dbReference type="AlphaFoldDB" id="A0A9W4XQC3"/>
<sequence length="138" mass="16320">MRRKDLAQPRECLKESIDVPTRVWRRFSRYYAVVIEDKRRRVGANILQGLFGALRHPSVEFSSSSGRGNGVLVETVEQRNAESVFGIRWVIIPRGYDQGQRGFRVVLHTRCCSFSKLQYEEMKLIKNWIWCWNRDGQW</sequence>
<reference evidence="1" key="1">
    <citation type="submission" date="2023-01" db="EMBL/GenBank/DDBJ databases">
        <authorList>
            <person name="Van Ghelder C."/>
            <person name="Rancurel C."/>
        </authorList>
    </citation>
    <scope>NUCLEOTIDE SEQUENCE</scope>
    <source>
        <strain evidence="1">CNCM I-4278</strain>
    </source>
</reference>
<evidence type="ECO:0000313" key="1">
    <source>
        <dbReference type="EMBL" id="CAI6336890.1"/>
    </source>
</evidence>
<name>A0A9W4XQC3_9PLEO</name>
<gene>
    <name evidence="1" type="ORF">PDIGIT_LOCUS9996</name>
</gene>
<evidence type="ECO:0000313" key="2">
    <source>
        <dbReference type="Proteomes" id="UP001152607"/>
    </source>
</evidence>
<protein>
    <submittedName>
        <fullName evidence="1">Uncharacterized protein</fullName>
    </submittedName>
</protein>
<organism evidence="1 2">
    <name type="scientific">Periconia digitata</name>
    <dbReference type="NCBI Taxonomy" id="1303443"/>
    <lineage>
        <taxon>Eukaryota</taxon>
        <taxon>Fungi</taxon>
        <taxon>Dikarya</taxon>
        <taxon>Ascomycota</taxon>
        <taxon>Pezizomycotina</taxon>
        <taxon>Dothideomycetes</taxon>
        <taxon>Pleosporomycetidae</taxon>
        <taxon>Pleosporales</taxon>
        <taxon>Massarineae</taxon>
        <taxon>Periconiaceae</taxon>
        <taxon>Periconia</taxon>
    </lineage>
</organism>
<keyword evidence="2" id="KW-1185">Reference proteome</keyword>
<accession>A0A9W4XQC3</accession>
<comment type="caution">
    <text evidence="1">The sequence shown here is derived from an EMBL/GenBank/DDBJ whole genome shotgun (WGS) entry which is preliminary data.</text>
</comment>
<dbReference type="EMBL" id="CAOQHR010000007">
    <property type="protein sequence ID" value="CAI6336890.1"/>
    <property type="molecule type" value="Genomic_DNA"/>
</dbReference>